<evidence type="ECO:0000256" key="4">
    <source>
        <dbReference type="HAMAP-Rule" id="MF_00298"/>
    </source>
</evidence>
<dbReference type="HAMAP" id="MF_00298">
    <property type="entry name" value="Nudix_RppH"/>
    <property type="match status" value="1"/>
</dbReference>
<dbReference type="PATRIC" id="fig|465721.4.peg.702"/>
<dbReference type="Pfam" id="PF00293">
    <property type="entry name" value="NUDIX"/>
    <property type="match status" value="1"/>
</dbReference>
<evidence type="ECO:0000256" key="3">
    <source>
        <dbReference type="ARBA" id="ARBA00022801"/>
    </source>
</evidence>
<dbReference type="SUPFAM" id="SSF55811">
    <property type="entry name" value="Nudix"/>
    <property type="match status" value="1"/>
</dbReference>
<evidence type="ECO:0000256" key="2">
    <source>
        <dbReference type="ARBA" id="ARBA00001946"/>
    </source>
</evidence>
<sequence>MTDFIDADGFRANVGIVLIRDDRQVFLGGRMGGRGWQFPQGGVLRDEAPEEALYRELKEEIGLERSDVELVAVTRSWLRYRLPRQYVRRNSHPPCIGQKQRWFLLRLVGAEEHVHFDATETPEFERWRWVDYWTPVREVVYFKRAVYARALDELAQQAFPQNPPALPDWSAQEKHLRRLARHRAGIGFRREKERGKSSTAL</sequence>
<accession>A0A127F6S5</accession>
<comment type="cofactor">
    <cofactor evidence="1">
        <name>Mn(2+)</name>
        <dbReference type="ChEBI" id="CHEBI:29035"/>
    </cofactor>
</comment>
<dbReference type="KEGG" id="sdf:ACG33_03255"/>
<dbReference type="EC" id="3.6.1.-" evidence="4"/>
<dbReference type="Proteomes" id="UP000070250">
    <property type="component" value="Chromosome"/>
</dbReference>
<dbReference type="STRING" id="465721.ACG33_03255"/>
<dbReference type="RefSeq" id="WP_083536400.1">
    <property type="nucleotide sequence ID" value="NZ_CP011971.1"/>
</dbReference>
<keyword evidence="7" id="KW-1185">Reference proteome</keyword>
<comment type="cofactor">
    <cofactor evidence="2">
        <name>Mg(2+)</name>
        <dbReference type="ChEBI" id="CHEBI:18420"/>
    </cofactor>
</comment>
<comment type="function">
    <text evidence="4">Accelerates the degradation of transcripts by removing pyrophosphate from the 5'-end of triphosphorylated RNA, leading to a more labile monophosphorylated state that can stimulate subsequent ribonuclease cleavage.</text>
</comment>
<dbReference type="GO" id="GO:0016462">
    <property type="term" value="F:pyrophosphatase activity"/>
    <property type="evidence" value="ECO:0007669"/>
    <property type="project" value="UniProtKB-ARBA"/>
</dbReference>
<dbReference type="OrthoDB" id="9816040at2"/>
<dbReference type="InterPro" id="IPR020084">
    <property type="entry name" value="NUDIX_hydrolase_CS"/>
</dbReference>
<evidence type="ECO:0000259" key="5">
    <source>
        <dbReference type="PROSITE" id="PS51462"/>
    </source>
</evidence>
<dbReference type="PANTHER" id="PTHR43046:SF14">
    <property type="entry name" value="MUTT_NUDIX FAMILY PROTEIN"/>
    <property type="match status" value="1"/>
</dbReference>
<dbReference type="PANTHER" id="PTHR43046">
    <property type="entry name" value="GDP-MANNOSE MANNOSYL HYDROLASE"/>
    <property type="match status" value="1"/>
</dbReference>
<organism evidence="6 7">
    <name type="scientific">Steroidobacter denitrificans</name>
    <dbReference type="NCBI Taxonomy" id="465721"/>
    <lineage>
        <taxon>Bacteria</taxon>
        <taxon>Pseudomonadati</taxon>
        <taxon>Pseudomonadota</taxon>
        <taxon>Gammaproteobacteria</taxon>
        <taxon>Steroidobacterales</taxon>
        <taxon>Steroidobacteraceae</taxon>
        <taxon>Steroidobacter</taxon>
    </lineage>
</organism>
<dbReference type="InterPro" id="IPR020476">
    <property type="entry name" value="Nudix_hydrolase"/>
</dbReference>
<gene>
    <name evidence="4" type="primary">rppH</name>
    <name evidence="4" type="synonym">nudH</name>
    <name evidence="6" type="ORF">ACG33_03255</name>
</gene>
<evidence type="ECO:0000256" key="1">
    <source>
        <dbReference type="ARBA" id="ARBA00001936"/>
    </source>
</evidence>
<dbReference type="NCBIfam" id="NF001938">
    <property type="entry name" value="PRK00714.1-5"/>
    <property type="match status" value="1"/>
</dbReference>
<dbReference type="NCBIfam" id="NF001937">
    <property type="entry name" value="PRK00714.1-4"/>
    <property type="match status" value="1"/>
</dbReference>
<proteinExistence type="inferred from homology"/>
<dbReference type="PRINTS" id="PR00502">
    <property type="entry name" value="NUDIXFAMILY"/>
</dbReference>
<comment type="similarity">
    <text evidence="4">Belongs to the Nudix hydrolase family. RppH subfamily.</text>
</comment>
<dbReference type="PROSITE" id="PS00893">
    <property type="entry name" value="NUDIX_BOX"/>
    <property type="match status" value="1"/>
</dbReference>
<comment type="cofactor">
    <cofactor evidence="4">
        <name>a divalent metal cation</name>
        <dbReference type="ChEBI" id="CHEBI:60240"/>
    </cofactor>
</comment>
<dbReference type="AlphaFoldDB" id="A0A127F6S5"/>
<keyword evidence="3 4" id="KW-0378">Hydrolase</keyword>
<dbReference type="InterPro" id="IPR000086">
    <property type="entry name" value="NUDIX_hydrolase_dom"/>
</dbReference>
<dbReference type="CDD" id="cd03671">
    <property type="entry name" value="NUDIX_Ap4A_hydrolase_plant_like"/>
    <property type="match status" value="1"/>
</dbReference>
<dbReference type="Gene3D" id="3.90.79.10">
    <property type="entry name" value="Nucleoside Triphosphate Pyrophosphohydrolase"/>
    <property type="match status" value="1"/>
</dbReference>
<dbReference type="InterPro" id="IPR022927">
    <property type="entry name" value="RppH"/>
</dbReference>
<dbReference type="EMBL" id="CP011971">
    <property type="protein sequence ID" value="AMN46143.1"/>
    <property type="molecule type" value="Genomic_DNA"/>
</dbReference>
<feature type="domain" description="Nudix hydrolase" evidence="5">
    <location>
        <begin position="9"/>
        <end position="152"/>
    </location>
</feature>
<feature type="short sequence motif" description="Nudix box" evidence="4">
    <location>
        <begin position="41"/>
        <end position="62"/>
    </location>
</feature>
<evidence type="ECO:0000313" key="6">
    <source>
        <dbReference type="EMBL" id="AMN46143.1"/>
    </source>
</evidence>
<dbReference type="InterPro" id="IPR015797">
    <property type="entry name" value="NUDIX_hydrolase-like_dom_sf"/>
</dbReference>
<dbReference type="PROSITE" id="PS51462">
    <property type="entry name" value="NUDIX"/>
    <property type="match status" value="1"/>
</dbReference>
<reference evidence="6 7" key="1">
    <citation type="submission" date="2015-06" db="EMBL/GenBank/DDBJ databases">
        <title>A Comprehensive Approach to Explore the Metabolic and Phylogenetic Diversity of Bacterial Steroid Degradation in the Environment: Testosterone as an Example.</title>
        <authorList>
            <person name="Yang F.-C."/>
            <person name="Chen Y.-L."/>
            <person name="Yu C.-P."/>
            <person name="Tang S.-L."/>
            <person name="Wang P.-H."/>
            <person name="Ismail W."/>
            <person name="Wang C.-H."/>
            <person name="Yang C.-Y."/>
            <person name="Chiang Y.-R."/>
        </authorList>
    </citation>
    <scope>NUCLEOTIDE SEQUENCE [LARGE SCALE GENOMIC DNA]</scope>
    <source>
        <strain evidence="6 7">DSM 18526</strain>
    </source>
</reference>
<protein>
    <recommendedName>
        <fullName evidence="4">RNA pyrophosphohydrolase</fullName>
        <ecNumber evidence="4">3.6.1.-</ecNumber>
    </recommendedName>
    <alternativeName>
        <fullName evidence="4">(Di)nucleoside polyphosphate hydrolase</fullName>
    </alternativeName>
</protein>
<name>A0A127F6S5_STEDE</name>
<evidence type="ECO:0000313" key="7">
    <source>
        <dbReference type="Proteomes" id="UP000070250"/>
    </source>
</evidence>